<keyword evidence="2" id="KW-1185">Reference proteome</keyword>
<dbReference type="RefSeq" id="WP_132460125.1">
    <property type="nucleotide sequence ID" value="NZ_SLXP01000001.1"/>
</dbReference>
<gene>
    <name evidence="1" type="ORF">EV662_10146</name>
</gene>
<proteinExistence type="predicted"/>
<dbReference type="AlphaFoldDB" id="A0A4R2QAN5"/>
<dbReference type="EMBL" id="SLXP01000001">
    <property type="protein sequence ID" value="TCP43961.1"/>
    <property type="molecule type" value="Genomic_DNA"/>
</dbReference>
<reference evidence="1 2" key="1">
    <citation type="submission" date="2019-03" db="EMBL/GenBank/DDBJ databases">
        <title>Genomic Encyclopedia of Type Strains, Phase IV (KMG-IV): sequencing the most valuable type-strain genomes for metagenomic binning, comparative biology and taxonomic classification.</title>
        <authorList>
            <person name="Goeker M."/>
        </authorList>
    </citation>
    <scope>NUCLEOTIDE SEQUENCE [LARGE SCALE GENOMIC DNA]</scope>
    <source>
        <strain evidence="1 2">DSM 18063</strain>
    </source>
</reference>
<accession>A0A4R2QAN5</accession>
<evidence type="ECO:0000313" key="2">
    <source>
        <dbReference type="Proteomes" id="UP000294835"/>
    </source>
</evidence>
<organism evidence="1 2">
    <name type="scientific">Rhodovulum marinum</name>
    <dbReference type="NCBI Taxonomy" id="320662"/>
    <lineage>
        <taxon>Bacteria</taxon>
        <taxon>Pseudomonadati</taxon>
        <taxon>Pseudomonadota</taxon>
        <taxon>Alphaproteobacteria</taxon>
        <taxon>Rhodobacterales</taxon>
        <taxon>Paracoccaceae</taxon>
        <taxon>Rhodovulum</taxon>
    </lineage>
</organism>
<name>A0A4R2QAN5_9RHOB</name>
<protein>
    <submittedName>
        <fullName evidence="1">Uncharacterized protein</fullName>
    </submittedName>
</protein>
<evidence type="ECO:0000313" key="1">
    <source>
        <dbReference type="EMBL" id="TCP43961.1"/>
    </source>
</evidence>
<dbReference type="Proteomes" id="UP000294835">
    <property type="component" value="Unassembled WGS sequence"/>
</dbReference>
<sequence length="69" mass="7925">MAEEIANLCRQYVADNAAALDARPEEEAVRAMVNMLHRHAAGEGWEALDYHLNVEEVARDGLKRHRKRR</sequence>
<comment type="caution">
    <text evidence="1">The sequence shown here is derived from an EMBL/GenBank/DDBJ whole genome shotgun (WGS) entry which is preliminary data.</text>
</comment>